<dbReference type="PROSITE" id="PS51257">
    <property type="entry name" value="PROKAR_LIPOPROTEIN"/>
    <property type="match status" value="1"/>
</dbReference>
<evidence type="ECO:0000256" key="3">
    <source>
        <dbReference type="ARBA" id="ARBA00022729"/>
    </source>
</evidence>
<organism evidence="8 9">
    <name type="scientific">Pedobacter fastidiosus</name>
    <dbReference type="NCBI Taxonomy" id="2765361"/>
    <lineage>
        <taxon>Bacteria</taxon>
        <taxon>Pseudomonadati</taxon>
        <taxon>Bacteroidota</taxon>
        <taxon>Sphingobacteriia</taxon>
        <taxon>Sphingobacteriales</taxon>
        <taxon>Sphingobacteriaceae</taxon>
        <taxon>Pedobacter</taxon>
    </lineage>
</organism>
<comment type="similarity">
    <text evidence="2">Belongs to the SusD family.</text>
</comment>
<keyword evidence="3" id="KW-0732">Signal</keyword>
<evidence type="ECO:0000313" key="9">
    <source>
        <dbReference type="Proteomes" id="UP000652755"/>
    </source>
</evidence>
<gene>
    <name evidence="8" type="ORF">H7U22_01425</name>
</gene>
<keyword evidence="9" id="KW-1185">Reference proteome</keyword>
<evidence type="ECO:0000256" key="1">
    <source>
        <dbReference type="ARBA" id="ARBA00004442"/>
    </source>
</evidence>
<evidence type="ECO:0000259" key="6">
    <source>
        <dbReference type="Pfam" id="PF07980"/>
    </source>
</evidence>
<comment type="caution">
    <text evidence="8">The sequence shown here is derived from an EMBL/GenBank/DDBJ whole genome shotgun (WGS) entry which is preliminary data.</text>
</comment>
<reference evidence="8 9" key="1">
    <citation type="submission" date="2020-08" db="EMBL/GenBank/DDBJ databases">
        <authorList>
            <person name="Sun Q."/>
            <person name="Inoue M."/>
        </authorList>
    </citation>
    <scope>NUCLEOTIDE SEQUENCE [LARGE SCALE GENOMIC DNA]</scope>
    <source>
        <strain evidence="8 9">CCM 8938</strain>
    </source>
</reference>
<evidence type="ECO:0000256" key="5">
    <source>
        <dbReference type="ARBA" id="ARBA00023237"/>
    </source>
</evidence>
<dbReference type="Gene3D" id="1.25.40.390">
    <property type="match status" value="2"/>
</dbReference>
<feature type="domain" description="RagB/SusD" evidence="6">
    <location>
        <begin position="358"/>
        <end position="444"/>
    </location>
</feature>
<dbReference type="RefSeq" id="WP_187069556.1">
    <property type="nucleotide sequence ID" value="NZ_JACRYL010000001.1"/>
</dbReference>
<dbReference type="Pfam" id="PF14322">
    <property type="entry name" value="SusD-like_3"/>
    <property type="match status" value="1"/>
</dbReference>
<dbReference type="InterPro" id="IPR033985">
    <property type="entry name" value="SusD-like_N"/>
</dbReference>
<comment type="subcellular location">
    <subcellularLocation>
        <location evidence="1">Cell outer membrane</location>
    </subcellularLocation>
</comment>
<name>A0ABR7KLW3_9SPHI</name>
<evidence type="ECO:0000313" key="8">
    <source>
        <dbReference type="EMBL" id="MBC6109071.1"/>
    </source>
</evidence>
<dbReference type="InterPro" id="IPR012944">
    <property type="entry name" value="SusD_RagB_dom"/>
</dbReference>
<dbReference type="InterPro" id="IPR011990">
    <property type="entry name" value="TPR-like_helical_dom_sf"/>
</dbReference>
<proteinExistence type="inferred from homology"/>
<keyword evidence="5" id="KW-0998">Cell outer membrane</keyword>
<dbReference type="Pfam" id="PF07980">
    <property type="entry name" value="SusD_RagB"/>
    <property type="match status" value="1"/>
</dbReference>
<dbReference type="SUPFAM" id="SSF48452">
    <property type="entry name" value="TPR-like"/>
    <property type="match status" value="1"/>
</dbReference>
<feature type="domain" description="SusD-like N-terminal" evidence="7">
    <location>
        <begin position="21"/>
        <end position="224"/>
    </location>
</feature>
<evidence type="ECO:0000256" key="4">
    <source>
        <dbReference type="ARBA" id="ARBA00023136"/>
    </source>
</evidence>
<protein>
    <submittedName>
        <fullName evidence="8">RagB/SusD family nutrient uptake outer membrane protein</fullName>
    </submittedName>
</protein>
<evidence type="ECO:0000259" key="7">
    <source>
        <dbReference type="Pfam" id="PF14322"/>
    </source>
</evidence>
<evidence type="ECO:0000256" key="2">
    <source>
        <dbReference type="ARBA" id="ARBA00006275"/>
    </source>
</evidence>
<dbReference type="EMBL" id="JACRYL010000001">
    <property type="protein sequence ID" value="MBC6109071.1"/>
    <property type="molecule type" value="Genomic_DNA"/>
</dbReference>
<sequence length="486" mass="54488">MKKIYISIFALALISASGCKKFLEQAPDQRTQVNTVEKVAELLTSAYPEANYIPFTESSSDNAEDKGPTVGSEPREIVLPYYWKDNDDDDEDTPTYYWNSCYQAIAAANAALYAISQANDQTPYAPYKGEALVARAYAHFMLATLYSKTYDPDGANDSPGIPYVTEPEKVVTGQYTRGTVASVYANIEKDLLEGLPLLKNTSYKVPKYHFNVAAGNAFAARFFLFKKEYNKVIQYSSAVAPGNAFSTIIRPWNTRYSLYTLDEMEIYFTQATEPSTLLLIETASSWARTVSPRYGFGQVENNEMFTNNVTGGRWAYKSAYYGVPHYTMLKWNEYFVKTSPNATIGFPYTIVPVLTADEALLNRAEAYASTGQNTLALQDLNTYCSTRVSGYNSTTHAVTLAKIASYYGIIDAKLGLIATILDFKKKEFTQEGLRWFDILRYKINVKHKVFAVNTSFVTMELPADDPRRLFQLPAQVALSGIQQNPR</sequence>
<keyword evidence="4" id="KW-0472">Membrane</keyword>
<accession>A0ABR7KLW3</accession>
<dbReference type="Proteomes" id="UP000652755">
    <property type="component" value="Unassembled WGS sequence"/>
</dbReference>